<dbReference type="OrthoDB" id="1409585at2"/>
<dbReference type="Proteomes" id="UP000249115">
    <property type="component" value="Unassembled WGS sequence"/>
</dbReference>
<protein>
    <submittedName>
        <fullName evidence="2">DUF1460 domain-containing protein</fullName>
    </submittedName>
    <submittedName>
        <fullName evidence="1">Uncharacterized protein DUF1460</fullName>
    </submittedName>
</protein>
<dbReference type="Gene3D" id="2.30.260.10">
    <property type="entry name" value="putative xylanase like domain"/>
    <property type="match status" value="1"/>
</dbReference>
<dbReference type="SUPFAM" id="SSF54001">
    <property type="entry name" value="Cysteine proteinases"/>
    <property type="match status" value="1"/>
</dbReference>
<proteinExistence type="predicted"/>
<evidence type="ECO:0000313" key="3">
    <source>
        <dbReference type="Proteomes" id="UP000249115"/>
    </source>
</evidence>
<dbReference type="EMBL" id="VORV01000015">
    <property type="protein sequence ID" value="TXD76143.1"/>
    <property type="molecule type" value="Genomic_DNA"/>
</dbReference>
<sequence length="251" mass="28227">MLSHLSQEDLSSKTTNELVIEIGKEFLKTPYVEKTLELPGEEKLVINLMGLDCTTFVETVITLTRLAEEGEFTFEAFEKELKNLRYRDGVNEGYPSRLHYFSDWIAENQEKGILTDITAKIGGSPYPNAPSFMSENPKFYEQLANPANLAEIKTAEATIKERTYFFIPKTEIKSLEKNIRSGDIIAITTSMSNLDIVHTGFAIEKNGRIHLMHASSKNMLVEISEKPLSEYLAGNKSHSGIIVSRLISSSR</sequence>
<evidence type="ECO:0000313" key="4">
    <source>
        <dbReference type="Proteomes" id="UP000321927"/>
    </source>
</evidence>
<comment type="caution">
    <text evidence="1">The sequence shown here is derived from an EMBL/GenBank/DDBJ whole genome shotgun (WGS) entry which is preliminary data.</text>
</comment>
<dbReference type="Gene3D" id="1.10.3670.10">
    <property type="entry name" value="Putative xylanase like domain"/>
    <property type="match status" value="1"/>
</dbReference>
<organism evidence="1 3">
    <name type="scientific">Algoriphagus ratkowskyi</name>
    <dbReference type="NCBI Taxonomy" id="57028"/>
    <lineage>
        <taxon>Bacteria</taxon>
        <taxon>Pseudomonadati</taxon>
        <taxon>Bacteroidota</taxon>
        <taxon>Cytophagia</taxon>
        <taxon>Cytophagales</taxon>
        <taxon>Cyclobacteriaceae</taxon>
        <taxon>Algoriphagus</taxon>
    </lineage>
</organism>
<evidence type="ECO:0000313" key="2">
    <source>
        <dbReference type="EMBL" id="TXD76143.1"/>
    </source>
</evidence>
<accession>A0A2W7R1K2</accession>
<dbReference type="AlphaFoldDB" id="A0A2W7R1K2"/>
<name>A0A2W7R1K2_9BACT</name>
<dbReference type="Pfam" id="PF07313">
    <property type="entry name" value="AmiA-like"/>
    <property type="match status" value="1"/>
</dbReference>
<dbReference type="InterPro" id="IPR038765">
    <property type="entry name" value="Papain-like_cys_pep_sf"/>
</dbReference>
<dbReference type="Proteomes" id="UP000321927">
    <property type="component" value="Unassembled WGS sequence"/>
</dbReference>
<evidence type="ECO:0000313" key="1">
    <source>
        <dbReference type="EMBL" id="PZX52130.1"/>
    </source>
</evidence>
<reference evidence="1 3" key="1">
    <citation type="submission" date="2018-06" db="EMBL/GenBank/DDBJ databases">
        <title>Genomic Encyclopedia of Archaeal and Bacterial Type Strains, Phase II (KMG-II): from individual species to whole genera.</title>
        <authorList>
            <person name="Goeker M."/>
        </authorList>
    </citation>
    <scope>NUCLEOTIDE SEQUENCE [LARGE SCALE GENOMIC DNA]</scope>
    <source>
        <strain evidence="1 3">DSM 22686</strain>
    </source>
</reference>
<reference evidence="2 4" key="2">
    <citation type="submission" date="2019-08" db="EMBL/GenBank/DDBJ databases">
        <title>Genome of Algoriphagus ratkowskyi IC026.</title>
        <authorList>
            <person name="Bowman J.P."/>
        </authorList>
    </citation>
    <scope>NUCLEOTIDE SEQUENCE [LARGE SCALE GENOMIC DNA]</scope>
    <source>
        <strain evidence="2 4">IC026</strain>
    </source>
</reference>
<gene>
    <name evidence="2" type="ORF">ESW18_17720</name>
    <name evidence="1" type="ORF">LV84_03539</name>
</gene>
<dbReference type="InterPro" id="IPR010846">
    <property type="entry name" value="AmiA-like"/>
</dbReference>
<dbReference type="EMBL" id="QKZU01000016">
    <property type="protein sequence ID" value="PZX52130.1"/>
    <property type="molecule type" value="Genomic_DNA"/>
</dbReference>
<keyword evidence="4" id="KW-1185">Reference proteome</keyword>